<evidence type="ECO:0000313" key="2">
    <source>
        <dbReference type="Proteomes" id="UP000234681"/>
    </source>
</evidence>
<gene>
    <name evidence="1" type="ORF">rCG_36593</name>
</gene>
<accession>A6JS14</accession>
<name>A6JS14_RAT</name>
<dbReference type="Proteomes" id="UP000234681">
    <property type="component" value="Chromosome 11"/>
</dbReference>
<evidence type="ECO:0000313" key="1">
    <source>
        <dbReference type="EMBL" id="EDL78093.1"/>
    </source>
</evidence>
<organism evidence="1 2">
    <name type="scientific">Rattus norvegicus</name>
    <name type="common">Rat</name>
    <dbReference type="NCBI Taxonomy" id="10116"/>
    <lineage>
        <taxon>Eukaryota</taxon>
        <taxon>Metazoa</taxon>
        <taxon>Chordata</taxon>
        <taxon>Craniata</taxon>
        <taxon>Vertebrata</taxon>
        <taxon>Euteleostomi</taxon>
        <taxon>Mammalia</taxon>
        <taxon>Eutheria</taxon>
        <taxon>Euarchontoglires</taxon>
        <taxon>Glires</taxon>
        <taxon>Rodentia</taxon>
        <taxon>Myomorpha</taxon>
        <taxon>Muroidea</taxon>
        <taxon>Muridae</taxon>
        <taxon>Murinae</taxon>
        <taxon>Rattus</taxon>
    </lineage>
</organism>
<proteinExistence type="predicted"/>
<dbReference type="EMBL" id="CH473999">
    <property type="protein sequence ID" value="EDL78093.1"/>
    <property type="molecule type" value="Genomic_DNA"/>
</dbReference>
<dbReference type="AlphaFoldDB" id="A6JS14"/>
<protein>
    <submittedName>
        <fullName evidence="1">RCG36593</fullName>
    </submittedName>
</protein>
<sequence length="49" mass="5680">MTPVNSTVHLRYFVHLDMFNDYRSISEPLTSALLSAFSSMCSKYMAFLR</sequence>
<feature type="non-terminal residue" evidence="1">
    <location>
        <position position="49"/>
    </location>
</feature>
<reference evidence="1 2" key="1">
    <citation type="submission" date="2005-09" db="EMBL/GenBank/DDBJ databases">
        <authorList>
            <person name="Mural R.J."/>
            <person name="Li P.W."/>
            <person name="Adams M.D."/>
            <person name="Amanatides P.G."/>
            <person name="Baden-Tillson H."/>
            <person name="Barnstead M."/>
            <person name="Chin S.H."/>
            <person name="Dew I."/>
            <person name="Evans C.A."/>
            <person name="Ferriera S."/>
            <person name="Flanigan M."/>
            <person name="Fosler C."/>
            <person name="Glodek A."/>
            <person name="Gu Z."/>
            <person name="Holt R.A."/>
            <person name="Jennings D."/>
            <person name="Kraft C.L."/>
            <person name="Lu F."/>
            <person name="Nguyen T."/>
            <person name="Nusskern D.R."/>
            <person name="Pfannkoch C.M."/>
            <person name="Sitter C."/>
            <person name="Sutton G.G."/>
            <person name="Venter J.C."/>
            <person name="Wang Z."/>
            <person name="Woodage T."/>
            <person name="Zheng X.H."/>
            <person name="Zhong F."/>
        </authorList>
    </citation>
    <scope>NUCLEOTIDE SEQUENCE [LARGE SCALE GENOMIC DNA]</scope>
    <source>
        <strain>BN</strain>
        <strain evidence="2">Sprague-Dawley</strain>
    </source>
</reference>